<dbReference type="InterPro" id="IPR042221">
    <property type="entry name" value="Leu/Phe-tRNA_Trfase_N"/>
</dbReference>
<dbReference type="InterPro" id="IPR016181">
    <property type="entry name" value="Acyl_CoA_acyltransferase"/>
</dbReference>
<evidence type="ECO:0000256" key="4">
    <source>
        <dbReference type="ARBA" id="ARBA00023315"/>
    </source>
</evidence>
<evidence type="ECO:0000256" key="1">
    <source>
        <dbReference type="ARBA" id="ARBA00004496"/>
    </source>
</evidence>
<organism evidence="16 17">
    <name type="scientific">Zeimonas arvi</name>
    <dbReference type="NCBI Taxonomy" id="2498847"/>
    <lineage>
        <taxon>Bacteria</taxon>
        <taxon>Pseudomonadati</taxon>
        <taxon>Pseudomonadota</taxon>
        <taxon>Betaproteobacteria</taxon>
        <taxon>Burkholderiales</taxon>
        <taxon>Burkholderiaceae</taxon>
        <taxon>Zeimonas</taxon>
    </lineage>
</organism>
<evidence type="ECO:0000256" key="3">
    <source>
        <dbReference type="ARBA" id="ARBA00022679"/>
    </source>
</evidence>
<dbReference type="GO" id="GO:0030163">
    <property type="term" value="P:protein catabolic process"/>
    <property type="evidence" value="ECO:0007669"/>
    <property type="project" value="UniProtKB-UniRule"/>
</dbReference>
<comment type="caution">
    <text evidence="16">The sequence shown here is derived from an EMBL/GenBank/DDBJ whole genome shotgun (WGS) entry which is preliminary data.</text>
</comment>
<dbReference type="Gene3D" id="3.40.630.70">
    <property type="entry name" value="Leucyl/phenylalanyl-tRNA-protein transferase, C-terminal domain"/>
    <property type="match status" value="1"/>
</dbReference>
<comment type="catalytic activity">
    <reaction evidence="5 15">
        <text>L-phenylalanyl-tRNA(Phe) + an N-terminal L-alpha-aminoacyl-[protein] = an N-terminal L-phenylalanyl-L-alpha-aminoacyl-[protein] + tRNA(Phe)</text>
        <dbReference type="Rhea" id="RHEA:43632"/>
        <dbReference type="Rhea" id="RHEA-COMP:9668"/>
        <dbReference type="Rhea" id="RHEA-COMP:9699"/>
        <dbReference type="Rhea" id="RHEA-COMP:10636"/>
        <dbReference type="Rhea" id="RHEA-COMP:10637"/>
        <dbReference type="ChEBI" id="CHEBI:78442"/>
        <dbReference type="ChEBI" id="CHEBI:78531"/>
        <dbReference type="ChEBI" id="CHEBI:78597"/>
        <dbReference type="ChEBI" id="CHEBI:83561"/>
        <dbReference type="EC" id="2.3.2.6"/>
    </reaction>
</comment>
<dbReference type="EMBL" id="VDUY01000008">
    <property type="protein sequence ID" value="TXL63551.1"/>
    <property type="molecule type" value="Genomic_DNA"/>
</dbReference>
<dbReference type="OrthoDB" id="9790282at2"/>
<dbReference type="NCBIfam" id="TIGR00667">
    <property type="entry name" value="aat"/>
    <property type="match status" value="1"/>
</dbReference>
<dbReference type="GO" id="GO:0005737">
    <property type="term" value="C:cytoplasm"/>
    <property type="evidence" value="ECO:0007669"/>
    <property type="project" value="UniProtKB-SubCell"/>
</dbReference>
<keyword evidence="3 15" id="KW-0808">Transferase</keyword>
<evidence type="ECO:0000256" key="7">
    <source>
        <dbReference type="ARBA" id="ARBA00051538"/>
    </source>
</evidence>
<keyword evidence="17" id="KW-1185">Reference proteome</keyword>
<comment type="subcellular location">
    <subcellularLocation>
        <location evidence="1 15">Cytoplasm</location>
    </subcellularLocation>
</comment>
<keyword evidence="4 15" id="KW-0012">Acyltransferase</keyword>
<dbReference type="EC" id="2.3.2.6" evidence="10 15"/>
<comment type="similarity">
    <text evidence="9 15">Belongs to the L/F-transferase family.</text>
</comment>
<accession>A0A5C8NRP0</accession>
<comment type="function">
    <text evidence="8 15">Functions in the N-end rule pathway of protein degradation where it conjugates Leu, Phe and, less efficiently, Met from aminoacyl-tRNAs to the N-termini of proteins containing an N-terminal arginine or lysine.</text>
</comment>
<dbReference type="PANTHER" id="PTHR30098">
    <property type="entry name" value="LEUCYL/PHENYLALANYL-TRNA--PROTEIN TRANSFERASE"/>
    <property type="match status" value="1"/>
</dbReference>
<name>A0A5C8NRP0_9BURK</name>
<evidence type="ECO:0000256" key="14">
    <source>
        <dbReference type="ARBA" id="ARBA00083640"/>
    </source>
</evidence>
<comment type="catalytic activity">
    <reaction evidence="7 15">
        <text>N-terminal L-lysyl-[protein] + L-leucyl-tRNA(Leu) = N-terminal L-leucyl-L-lysyl-[protein] + tRNA(Leu) + H(+)</text>
        <dbReference type="Rhea" id="RHEA:12340"/>
        <dbReference type="Rhea" id="RHEA-COMP:9613"/>
        <dbReference type="Rhea" id="RHEA-COMP:9622"/>
        <dbReference type="Rhea" id="RHEA-COMP:12670"/>
        <dbReference type="Rhea" id="RHEA-COMP:12671"/>
        <dbReference type="ChEBI" id="CHEBI:15378"/>
        <dbReference type="ChEBI" id="CHEBI:65249"/>
        <dbReference type="ChEBI" id="CHEBI:78442"/>
        <dbReference type="ChEBI" id="CHEBI:78494"/>
        <dbReference type="ChEBI" id="CHEBI:133043"/>
        <dbReference type="EC" id="2.3.2.6"/>
    </reaction>
</comment>
<evidence type="ECO:0000256" key="15">
    <source>
        <dbReference type="HAMAP-Rule" id="MF_00688"/>
    </source>
</evidence>
<dbReference type="Pfam" id="PF03588">
    <property type="entry name" value="Leu_Phe_trans"/>
    <property type="match status" value="1"/>
</dbReference>
<evidence type="ECO:0000256" key="9">
    <source>
        <dbReference type="ARBA" id="ARBA00061535"/>
    </source>
</evidence>
<dbReference type="SUPFAM" id="SSF55729">
    <property type="entry name" value="Acyl-CoA N-acyltransferases (Nat)"/>
    <property type="match status" value="1"/>
</dbReference>
<dbReference type="AlphaFoldDB" id="A0A5C8NRP0"/>
<dbReference type="GO" id="GO:0008914">
    <property type="term" value="F:leucyl-tRNA--protein transferase activity"/>
    <property type="evidence" value="ECO:0007669"/>
    <property type="project" value="UniProtKB-UniRule"/>
</dbReference>
<evidence type="ECO:0000313" key="17">
    <source>
        <dbReference type="Proteomes" id="UP000321548"/>
    </source>
</evidence>
<dbReference type="HAMAP" id="MF_00688">
    <property type="entry name" value="Leu_Phe_trans"/>
    <property type="match status" value="1"/>
</dbReference>
<dbReference type="Gene3D" id="3.30.70.3550">
    <property type="entry name" value="Leucyl/phenylalanyl-tRNA-protein transferase, N-terminal domain"/>
    <property type="match status" value="1"/>
</dbReference>
<dbReference type="InterPro" id="IPR004616">
    <property type="entry name" value="Leu/Phe-tRNA_Trfase"/>
</dbReference>
<dbReference type="FunFam" id="3.30.70.3550:FF:000001">
    <property type="entry name" value="Leucyl/phenylalanyl-tRNA--protein transferase"/>
    <property type="match status" value="1"/>
</dbReference>
<dbReference type="RefSeq" id="WP_147705705.1">
    <property type="nucleotide sequence ID" value="NZ_VDUY01000008.1"/>
</dbReference>
<dbReference type="PANTHER" id="PTHR30098:SF2">
    <property type="entry name" value="LEUCYL_PHENYLALANYL-TRNA--PROTEIN TRANSFERASE"/>
    <property type="match status" value="1"/>
</dbReference>
<proteinExistence type="inferred from homology"/>
<gene>
    <name evidence="15" type="primary">aat</name>
    <name evidence="16" type="ORF">FHP08_17085</name>
</gene>
<evidence type="ECO:0000256" key="6">
    <source>
        <dbReference type="ARBA" id="ARBA00050652"/>
    </source>
</evidence>
<protein>
    <recommendedName>
        <fullName evidence="11 15">Leucyl/phenylalanyl-tRNA--protein transferase</fullName>
        <ecNumber evidence="10 15">2.3.2.6</ecNumber>
    </recommendedName>
    <alternativeName>
        <fullName evidence="12 15">L/F-transferase</fullName>
    </alternativeName>
    <alternativeName>
        <fullName evidence="13 15">Leucyltransferase</fullName>
    </alternativeName>
    <alternativeName>
        <fullName evidence="14 15">Phenyalanyltransferase</fullName>
    </alternativeName>
</protein>
<evidence type="ECO:0000256" key="12">
    <source>
        <dbReference type="ARBA" id="ARBA00077136"/>
    </source>
</evidence>
<sequence>MSGRLRTPLPWVGAHEPLPDPRLAWHEPNGLLAAGADLSPERLLEAYARGIFPWYSDGQPVLWWSPDPRMVLYLDEFRLHRSLAKTIRKNCAAEAPRWRVTLDQAFGEVMRACAAPRDEDGGTWITAQILSAYQGLHRMGRAHSVEVWEGARLVGGLYGVAIGRMFYGESMFARVTDASKVAIAALVCTLEKQDFRVIDCQQNTRHLASLGAREIPREAFLNELAGLIRQPGPDWRAMRIELPHA</sequence>
<keyword evidence="2 15" id="KW-0963">Cytoplasm</keyword>
<comment type="catalytic activity">
    <reaction evidence="6 15">
        <text>N-terminal L-arginyl-[protein] + L-leucyl-tRNA(Leu) = N-terminal L-leucyl-L-arginyl-[protein] + tRNA(Leu) + H(+)</text>
        <dbReference type="Rhea" id="RHEA:50416"/>
        <dbReference type="Rhea" id="RHEA-COMP:9613"/>
        <dbReference type="Rhea" id="RHEA-COMP:9622"/>
        <dbReference type="Rhea" id="RHEA-COMP:12672"/>
        <dbReference type="Rhea" id="RHEA-COMP:12673"/>
        <dbReference type="ChEBI" id="CHEBI:15378"/>
        <dbReference type="ChEBI" id="CHEBI:64719"/>
        <dbReference type="ChEBI" id="CHEBI:78442"/>
        <dbReference type="ChEBI" id="CHEBI:78494"/>
        <dbReference type="ChEBI" id="CHEBI:133044"/>
        <dbReference type="EC" id="2.3.2.6"/>
    </reaction>
</comment>
<evidence type="ECO:0000256" key="2">
    <source>
        <dbReference type="ARBA" id="ARBA00022490"/>
    </source>
</evidence>
<evidence type="ECO:0000256" key="5">
    <source>
        <dbReference type="ARBA" id="ARBA00050607"/>
    </source>
</evidence>
<dbReference type="InterPro" id="IPR042203">
    <property type="entry name" value="Leu/Phe-tRNA_Trfase_C"/>
</dbReference>
<evidence type="ECO:0000256" key="13">
    <source>
        <dbReference type="ARBA" id="ARBA00077165"/>
    </source>
</evidence>
<evidence type="ECO:0000256" key="8">
    <source>
        <dbReference type="ARBA" id="ARBA00054043"/>
    </source>
</evidence>
<evidence type="ECO:0000313" key="16">
    <source>
        <dbReference type="EMBL" id="TXL63551.1"/>
    </source>
</evidence>
<reference evidence="16 17" key="1">
    <citation type="submission" date="2019-06" db="EMBL/GenBank/DDBJ databases">
        <title>Quisquiliibacterium sp. nov., isolated from a maize field.</title>
        <authorList>
            <person name="Lin S.-Y."/>
            <person name="Tsai C.-F."/>
            <person name="Young C.-C."/>
        </authorList>
    </citation>
    <scope>NUCLEOTIDE SEQUENCE [LARGE SCALE GENOMIC DNA]</scope>
    <source>
        <strain evidence="16 17">CC-CFT501</strain>
    </source>
</reference>
<dbReference type="Proteomes" id="UP000321548">
    <property type="component" value="Unassembled WGS sequence"/>
</dbReference>
<evidence type="ECO:0000256" key="10">
    <source>
        <dbReference type="ARBA" id="ARBA00066767"/>
    </source>
</evidence>
<evidence type="ECO:0000256" key="11">
    <source>
        <dbReference type="ARBA" id="ARBA00074372"/>
    </source>
</evidence>